<feature type="compositionally biased region" description="Acidic residues" evidence="1">
    <location>
        <begin position="67"/>
        <end position="81"/>
    </location>
</feature>
<gene>
    <name evidence="3" type="ORF">Pfra01_001540500</name>
</gene>
<dbReference type="OrthoDB" id="122772at2759"/>
<dbReference type="PANTHER" id="PTHR33223:SF6">
    <property type="entry name" value="CCHC-TYPE DOMAIN-CONTAINING PROTEIN"/>
    <property type="match status" value="1"/>
</dbReference>
<evidence type="ECO:0000259" key="2">
    <source>
        <dbReference type="Pfam" id="PF03732"/>
    </source>
</evidence>
<feature type="region of interest" description="Disordered" evidence="1">
    <location>
        <begin position="223"/>
        <end position="245"/>
    </location>
</feature>
<sequence>MRRQTRHTVSSSTTKRHDAMETVKMMKVKMRKRKPTTAELLGEVEELSLQVSQMGRPLPAGRNLPAELEDDADDDDDDDEQGVAPGGRPPLIPRATRNADTPSANRVLARLGEEMRSESEWMMMFVPVAMPQAKWPVLGPELTQPVNSIDITQLVEDTVLLLKAMGFRCNGRPNSLILGDWSLSRAGAELLKCKRRLRLAFGLERLVGSRQMIARLTAEFSRHDSDPSRVPLPKTPETKNGKKEVFRSTKGTPYYEDSHMQTPKTLKGRSARYAELYDAADEAELGGDDTDEGRDYRDNAEDSAKDVIRRLSLDDAERDRGHYLEVRSHASLDKIAEFEGKRYRSDDSLQWLKRFIYEMKGTRMPQDSWCEPFSLCLGRAAKSWYRQLPKKTQRKWNLLSEAFLNYYCSQFDQSSRTRYYSARRKENEPICDFLIRLNGYARTAKIQYGKGDADASDHVEHFLLNCGDDDIMDLLYPMRLDDIERVEKIINTKILGEKRKRQRDRLSGSRNRDSRRDESQRRLESTRLTEGRRSERRDDRRDDRRDYR</sequence>
<accession>A0A9W6XQ68</accession>
<proteinExistence type="predicted"/>
<evidence type="ECO:0000313" key="3">
    <source>
        <dbReference type="EMBL" id="GMF44359.1"/>
    </source>
</evidence>
<feature type="compositionally biased region" description="Basic and acidic residues" evidence="1">
    <location>
        <begin position="236"/>
        <end position="245"/>
    </location>
</feature>
<dbReference type="AlphaFoldDB" id="A0A9W6XQ68"/>
<dbReference type="Proteomes" id="UP001165121">
    <property type="component" value="Unassembled WGS sequence"/>
</dbReference>
<feature type="region of interest" description="Disordered" evidence="1">
    <location>
        <begin position="500"/>
        <end position="548"/>
    </location>
</feature>
<keyword evidence="4" id="KW-1185">Reference proteome</keyword>
<protein>
    <submittedName>
        <fullName evidence="3">Unnamed protein product</fullName>
    </submittedName>
</protein>
<dbReference type="InterPro" id="IPR005162">
    <property type="entry name" value="Retrotrans_gag_dom"/>
</dbReference>
<evidence type="ECO:0000256" key="1">
    <source>
        <dbReference type="SAM" id="MobiDB-lite"/>
    </source>
</evidence>
<organism evidence="3 4">
    <name type="scientific">Phytophthora fragariaefolia</name>
    <dbReference type="NCBI Taxonomy" id="1490495"/>
    <lineage>
        <taxon>Eukaryota</taxon>
        <taxon>Sar</taxon>
        <taxon>Stramenopiles</taxon>
        <taxon>Oomycota</taxon>
        <taxon>Peronosporomycetes</taxon>
        <taxon>Peronosporales</taxon>
        <taxon>Peronosporaceae</taxon>
        <taxon>Phytophthora</taxon>
    </lineage>
</organism>
<feature type="domain" description="Retrotransposon gag" evidence="2">
    <location>
        <begin position="373"/>
        <end position="445"/>
    </location>
</feature>
<name>A0A9W6XQ68_9STRA</name>
<feature type="region of interest" description="Disordered" evidence="1">
    <location>
        <begin position="1"/>
        <end position="23"/>
    </location>
</feature>
<dbReference type="PANTHER" id="PTHR33223">
    <property type="entry name" value="CCHC-TYPE DOMAIN-CONTAINING PROTEIN"/>
    <property type="match status" value="1"/>
</dbReference>
<dbReference type="EMBL" id="BSXT01001664">
    <property type="protein sequence ID" value="GMF44359.1"/>
    <property type="molecule type" value="Genomic_DNA"/>
</dbReference>
<dbReference type="Pfam" id="PF03732">
    <property type="entry name" value="Retrotrans_gag"/>
    <property type="match status" value="1"/>
</dbReference>
<reference evidence="3" key="1">
    <citation type="submission" date="2023-04" db="EMBL/GenBank/DDBJ databases">
        <title>Phytophthora fragariaefolia NBRC 109709.</title>
        <authorList>
            <person name="Ichikawa N."/>
            <person name="Sato H."/>
            <person name="Tonouchi N."/>
        </authorList>
    </citation>
    <scope>NUCLEOTIDE SEQUENCE</scope>
    <source>
        <strain evidence="3">NBRC 109709</strain>
    </source>
</reference>
<comment type="caution">
    <text evidence="3">The sequence shown here is derived from an EMBL/GenBank/DDBJ whole genome shotgun (WGS) entry which is preliminary data.</text>
</comment>
<feature type="compositionally biased region" description="Basic and acidic residues" evidence="1">
    <location>
        <begin position="504"/>
        <end position="548"/>
    </location>
</feature>
<feature type="region of interest" description="Disordered" evidence="1">
    <location>
        <begin position="50"/>
        <end position="104"/>
    </location>
</feature>
<evidence type="ECO:0000313" key="4">
    <source>
        <dbReference type="Proteomes" id="UP001165121"/>
    </source>
</evidence>